<evidence type="ECO:0000313" key="9">
    <source>
        <dbReference type="Proteomes" id="UP000694425"/>
    </source>
</evidence>
<dbReference type="GO" id="GO:0048018">
    <property type="term" value="F:receptor ligand activity"/>
    <property type="evidence" value="ECO:0007669"/>
    <property type="project" value="Ensembl"/>
</dbReference>
<feature type="transmembrane region" description="Helical" evidence="5">
    <location>
        <begin position="221"/>
        <end position="241"/>
    </location>
</feature>
<evidence type="ECO:0000256" key="2">
    <source>
        <dbReference type="ARBA" id="ARBA00022729"/>
    </source>
</evidence>
<dbReference type="PANTHER" id="PTHR12080:SF134">
    <property type="entry name" value="CD48 ANTIGEN"/>
    <property type="match status" value="1"/>
</dbReference>
<name>A0A8C7A7K1_NEOVI</name>
<keyword evidence="9" id="KW-1185">Reference proteome</keyword>
<sequence length="242" mass="27619">MCSQRRKPCLVLELLLLFHLVSPTSTQGHSEQRVTAISGTNVSLPISNLPAKYIQLTWFYTTNQKILEWESNQTLLFDSEFKGRVSLGQSQDLCIHNVQKNDSSTYILRVLTDSGTEKEWHTRLEVYDPVPKPEIEIQKTQEVDNRCHLQLSCRISNQSINYTWYRDSGPFPTGLQNSVLEIIVEPNNYSTFYTCQVSNPVSSKNDTVYFTSPCKLGRSSAVAWIVTWLIVMVPIVPGLLWT</sequence>
<dbReference type="PROSITE" id="PS50835">
    <property type="entry name" value="IG_LIKE"/>
    <property type="match status" value="1"/>
</dbReference>
<evidence type="ECO:0000259" key="7">
    <source>
        <dbReference type="PROSITE" id="PS50835"/>
    </source>
</evidence>
<dbReference type="Pfam" id="PF13895">
    <property type="entry name" value="Ig_2"/>
    <property type="match status" value="1"/>
</dbReference>
<dbReference type="GO" id="GO:0030101">
    <property type="term" value="P:natural killer cell activation"/>
    <property type="evidence" value="ECO:0007669"/>
    <property type="project" value="Ensembl"/>
</dbReference>
<dbReference type="InterPro" id="IPR003599">
    <property type="entry name" value="Ig_sub"/>
</dbReference>
<evidence type="ECO:0000313" key="8">
    <source>
        <dbReference type="Ensembl" id="ENSNVIP00000001212.1"/>
    </source>
</evidence>
<dbReference type="Pfam" id="PF07686">
    <property type="entry name" value="V-set"/>
    <property type="match status" value="1"/>
</dbReference>
<dbReference type="InterPro" id="IPR015631">
    <property type="entry name" value="CD2/SLAM_rcpt"/>
</dbReference>
<dbReference type="GeneTree" id="ENSGT01030000234540"/>
<keyword evidence="5" id="KW-1133">Transmembrane helix</keyword>
<dbReference type="Ensembl" id="ENSNVIT00000001403.1">
    <property type="protein sequence ID" value="ENSNVIP00000001212.1"/>
    <property type="gene ID" value="ENSNVIG00000000982.1"/>
</dbReference>
<feature type="chain" id="PRO_5034154937" evidence="6">
    <location>
        <begin position="27"/>
        <end position="242"/>
    </location>
</feature>
<reference evidence="8" key="1">
    <citation type="submission" date="2025-08" db="UniProtKB">
        <authorList>
            <consortium name="Ensembl"/>
        </authorList>
    </citation>
    <scope>IDENTIFICATION</scope>
</reference>
<keyword evidence="2 6" id="KW-0732">Signal</keyword>
<evidence type="ECO:0000256" key="6">
    <source>
        <dbReference type="SAM" id="SignalP"/>
    </source>
</evidence>
<proteinExistence type="predicted"/>
<organism evidence="8 9">
    <name type="scientific">Neovison vison</name>
    <name type="common">American mink</name>
    <name type="synonym">Mustela vison</name>
    <dbReference type="NCBI Taxonomy" id="452646"/>
    <lineage>
        <taxon>Eukaryota</taxon>
        <taxon>Metazoa</taxon>
        <taxon>Chordata</taxon>
        <taxon>Craniata</taxon>
        <taxon>Vertebrata</taxon>
        <taxon>Euteleostomi</taxon>
        <taxon>Mammalia</taxon>
        <taxon>Eutheria</taxon>
        <taxon>Laurasiatheria</taxon>
        <taxon>Carnivora</taxon>
        <taxon>Caniformia</taxon>
        <taxon>Musteloidea</taxon>
        <taxon>Mustelidae</taxon>
        <taxon>Mustelinae</taxon>
        <taxon>Neogale</taxon>
    </lineage>
</organism>
<protein>
    <submittedName>
        <fullName evidence="8">CD48 molecule</fullName>
    </submittedName>
</protein>
<keyword evidence="4" id="KW-0325">Glycoprotein</keyword>
<reference evidence="8" key="2">
    <citation type="submission" date="2025-09" db="UniProtKB">
        <authorList>
            <consortium name="Ensembl"/>
        </authorList>
    </citation>
    <scope>IDENTIFICATION</scope>
</reference>
<dbReference type="Proteomes" id="UP000694425">
    <property type="component" value="Unplaced"/>
</dbReference>
<dbReference type="GO" id="GO:0042110">
    <property type="term" value="P:T cell activation"/>
    <property type="evidence" value="ECO:0007669"/>
    <property type="project" value="Ensembl"/>
</dbReference>
<evidence type="ECO:0000256" key="1">
    <source>
        <dbReference type="ARBA" id="ARBA00004370"/>
    </source>
</evidence>
<dbReference type="InterPro" id="IPR007110">
    <property type="entry name" value="Ig-like_dom"/>
</dbReference>
<dbReference type="GO" id="GO:0009897">
    <property type="term" value="C:external side of plasma membrane"/>
    <property type="evidence" value="ECO:0007669"/>
    <property type="project" value="Ensembl"/>
</dbReference>
<keyword evidence="5" id="KW-0812">Transmembrane</keyword>
<dbReference type="SMART" id="SM00409">
    <property type="entry name" value="IG"/>
    <property type="match status" value="2"/>
</dbReference>
<dbReference type="InterPro" id="IPR013106">
    <property type="entry name" value="Ig_V-set"/>
</dbReference>
<accession>A0A8C7A7K1</accession>
<evidence type="ECO:0000256" key="3">
    <source>
        <dbReference type="ARBA" id="ARBA00023136"/>
    </source>
</evidence>
<evidence type="ECO:0000256" key="5">
    <source>
        <dbReference type="SAM" id="Phobius"/>
    </source>
</evidence>
<dbReference type="InterPro" id="IPR013783">
    <property type="entry name" value="Ig-like_fold"/>
</dbReference>
<dbReference type="Gene3D" id="2.60.40.10">
    <property type="entry name" value="Immunoglobulins"/>
    <property type="match status" value="2"/>
</dbReference>
<keyword evidence="3 5" id="KW-0472">Membrane</keyword>
<comment type="subcellular location">
    <subcellularLocation>
        <location evidence="1">Membrane</location>
    </subcellularLocation>
</comment>
<feature type="signal peptide" evidence="6">
    <location>
        <begin position="1"/>
        <end position="26"/>
    </location>
</feature>
<dbReference type="AlphaFoldDB" id="A0A8C7A7K1"/>
<dbReference type="InterPro" id="IPR036179">
    <property type="entry name" value="Ig-like_dom_sf"/>
</dbReference>
<dbReference type="PANTHER" id="PTHR12080">
    <property type="entry name" value="SIGNALING LYMPHOCYTIC ACTIVATION MOLECULE"/>
    <property type="match status" value="1"/>
</dbReference>
<dbReference type="GO" id="GO:0045121">
    <property type="term" value="C:membrane raft"/>
    <property type="evidence" value="ECO:0007669"/>
    <property type="project" value="Ensembl"/>
</dbReference>
<feature type="domain" description="Ig-like" evidence="7">
    <location>
        <begin position="133"/>
        <end position="211"/>
    </location>
</feature>
<dbReference type="SUPFAM" id="SSF48726">
    <property type="entry name" value="Immunoglobulin"/>
    <property type="match status" value="2"/>
</dbReference>
<evidence type="ECO:0000256" key="4">
    <source>
        <dbReference type="ARBA" id="ARBA00023180"/>
    </source>
</evidence>